<keyword evidence="4" id="KW-0678">Repressor</keyword>
<dbReference type="InterPro" id="IPR002712">
    <property type="entry name" value="CcdB"/>
</dbReference>
<keyword evidence="7" id="KW-0520">NAD</keyword>
<dbReference type="InterPro" id="IPR012394">
    <property type="entry name" value="Aldehyde_DH_NAD(P)"/>
</dbReference>
<dbReference type="Gene3D" id="3.40.605.10">
    <property type="entry name" value="Aldehyde Dehydrogenase, Chain A, domain 1"/>
    <property type="match status" value="1"/>
</dbReference>
<dbReference type="InterPro" id="IPR016161">
    <property type="entry name" value="Ald_DH/histidinol_DH"/>
</dbReference>
<dbReference type="Pfam" id="PF01845">
    <property type="entry name" value="CcdB"/>
    <property type="match status" value="1"/>
</dbReference>
<evidence type="ECO:0000256" key="5">
    <source>
        <dbReference type="ARBA" id="ARBA00023002"/>
    </source>
</evidence>
<evidence type="ECO:0000256" key="9">
    <source>
        <dbReference type="ARBA" id="ARBA00029628"/>
    </source>
</evidence>
<dbReference type="PANTHER" id="PTHR43570">
    <property type="entry name" value="ALDEHYDE DEHYDROGENASE"/>
    <property type="match status" value="1"/>
</dbReference>
<dbReference type="EMBL" id="CADIJZ010000050">
    <property type="protein sequence ID" value="CAB3742129.1"/>
    <property type="molecule type" value="Genomic_DNA"/>
</dbReference>
<comment type="similarity">
    <text evidence="1">Belongs to the CcdB toxin family.</text>
</comment>
<accession>A0A6J5CRN1</accession>
<dbReference type="PANTHER" id="PTHR43570:SF20">
    <property type="entry name" value="ALDEHYDE DEHYDROGENASE ALDX-RELATED"/>
    <property type="match status" value="1"/>
</dbReference>
<organism evidence="12 13">
    <name type="scientific">Paraburkholderia rhynchosiae</name>
    <dbReference type="NCBI Taxonomy" id="487049"/>
    <lineage>
        <taxon>Bacteria</taxon>
        <taxon>Pseudomonadati</taxon>
        <taxon>Pseudomonadota</taxon>
        <taxon>Betaproteobacteria</taxon>
        <taxon>Burkholderiales</taxon>
        <taxon>Burkholderiaceae</taxon>
        <taxon>Paraburkholderia</taxon>
    </lineage>
</organism>
<dbReference type="GO" id="GO:0006081">
    <property type="term" value="P:aldehyde metabolic process"/>
    <property type="evidence" value="ECO:0007669"/>
    <property type="project" value="InterPro"/>
</dbReference>
<keyword evidence="6" id="KW-0805">Transcription regulation</keyword>
<evidence type="ECO:0000256" key="2">
    <source>
        <dbReference type="ARBA" id="ARBA00009986"/>
    </source>
</evidence>
<dbReference type="SUPFAM" id="SSF50118">
    <property type="entry name" value="Cell growth inhibitor/plasmid maintenance toxic component"/>
    <property type="match status" value="1"/>
</dbReference>
<evidence type="ECO:0000256" key="7">
    <source>
        <dbReference type="ARBA" id="ARBA00023027"/>
    </source>
</evidence>
<proteinExistence type="inferred from homology"/>
<keyword evidence="5" id="KW-0560">Oxidoreductase</keyword>
<dbReference type="Gene3D" id="3.40.309.10">
    <property type="entry name" value="Aldehyde Dehydrogenase, Chain A, domain 2"/>
    <property type="match status" value="1"/>
</dbReference>
<name>A0A6J5CRN1_9BURK</name>
<dbReference type="InterPro" id="IPR015590">
    <property type="entry name" value="Aldehyde_DH_dom"/>
</dbReference>
<dbReference type="Gene3D" id="2.30.30.110">
    <property type="match status" value="1"/>
</dbReference>
<reference evidence="12 13" key="1">
    <citation type="submission" date="2020-04" db="EMBL/GenBank/DDBJ databases">
        <authorList>
            <person name="De Canck E."/>
        </authorList>
    </citation>
    <scope>NUCLEOTIDE SEQUENCE [LARGE SCALE GENOMIC DNA]</scope>
    <source>
        <strain evidence="12 13">LMG 27174</strain>
    </source>
</reference>
<comment type="similarity">
    <text evidence="2">Belongs to the aldehyde dehydrogenase family.</text>
</comment>
<dbReference type="Pfam" id="PF00171">
    <property type="entry name" value="Aldedh"/>
    <property type="match status" value="1"/>
</dbReference>
<gene>
    <name evidence="12" type="ORF">LMG27174_06838</name>
</gene>
<evidence type="ECO:0000313" key="13">
    <source>
        <dbReference type="Proteomes" id="UP000494205"/>
    </source>
</evidence>
<dbReference type="InterPro" id="IPR016163">
    <property type="entry name" value="Ald_DH_C"/>
</dbReference>
<evidence type="ECO:0000256" key="1">
    <source>
        <dbReference type="ARBA" id="ARBA00005230"/>
    </source>
</evidence>
<dbReference type="AlphaFoldDB" id="A0A6J5CRN1"/>
<dbReference type="GO" id="GO:0005737">
    <property type="term" value="C:cytoplasm"/>
    <property type="evidence" value="ECO:0007669"/>
    <property type="project" value="TreeGrafter"/>
</dbReference>
<evidence type="ECO:0000256" key="10">
    <source>
        <dbReference type="ARBA" id="ARBA00033135"/>
    </source>
</evidence>
<evidence type="ECO:0000256" key="6">
    <source>
        <dbReference type="ARBA" id="ARBA00023015"/>
    </source>
</evidence>
<evidence type="ECO:0000256" key="8">
    <source>
        <dbReference type="ARBA" id="ARBA00023163"/>
    </source>
</evidence>
<feature type="domain" description="Aldehyde dehydrogenase" evidence="11">
    <location>
        <begin position="2"/>
        <end position="72"/>
    </location>
</feature>
<dbReference type="GO" id="GO:0004029">
    <property type="term" value="F:aldehyde dehydrogenase (NAD+) activity"/>
    <property type="evidence" value="ECO:0007669"/>
    <property type="project" value="TreeGrafter"/>
</dbReference>
<dbReference type="GO" id="GO:0008657">
    <property type="term" value="F:DNA topoisomerase type II (double strand cut, ATP-hydrolyzing) inhibitor activity"/>
    <property type="evidence" value="ECO:0007669"/>
    <property type="project" value="InterPro"/>
</dbReference>
<dbReference type="InterPro" id="IPR016162">
    <property type="entry name" value="Ald_DH_N"/>
</dbReference>
<dbReference type="InterPro" id="IPR011067">
    <property type="entry name" value="Plasmid_toxin/cell-grow_inhib"/>
</dbReference>
<evidence type="ECO:0000313" key="12">
    <source>
        <dbReference type="EMBL" id="CAB3742129.1"/>
    </source>
</evidence>
<dbReference type="SUPFAM" id="SSF53720">
    <property type="entry name" value="ALDH-like"/>
    <property type="match status" value="1"/>
</dbReference>
<dbReference type="Proteomes" id="UP000494205">
    <property type="component" value="Unassembled WGS sequence"/>
</dbReference>
<evidence type="ECO:0000259" key="11">
    <source>
        <dbReference type="Pfam" id="PF00171"/>
    </source>
</evidence>
<evidence type="ECO:0000256" key="3">
    <source>
        <dbReference type="ARBA" id="ARBA00015075"/>
    </source>
</evidence>
<protein>
    <recommendedName>
        <fullName evidence="3">Toxin CcdB</fullName>
    </recommendedName>
    <alternativeName>
        <fullName evidence="10">Cytotoxic protein CcdB</fullName>
    </alternativeName>
    <alternativeName>
        <fullName evidence="9">Protein LetD</fullName>
    </alternativeName>
</protein>
<evidence type="ECO:0000256" key="4">
    <source>
        <dbReference type="ARBA" id="ARBA00022491"/>
    </source>
</evidence>
<sequence>MNRQPRRLVLYYFGARDAECERLLQRTTAGNVGINNTVMHLAQDDLPFVGVGPSGMGAYHRAGGIRAMSHAKGVISGRRSFARLLHAPFGKLANLALSAPLGKADGRLRTRFDLYTNPDIKTRKLAPYLLDVQGSHVGILPARTMVPLRPARRLPFSGKPIDPPPVFDVPTEECFLDTPGMSAVPLNALGKCIGSLSDRREAILAALDRIFGHTER</sequence>
<keyword evidence="8" id="KW-0804">Transcription</keyword>
<dbReference type="GO" id="GO:0006276">
    <property type="term" value="P:plasmid maintenance"/>
    <property type="evidence" value="ECO:0007669"/>
    <property type="project" value="InterPro"/>
</dbReference>